<evidence type="ECO:0008006" key="3">
    <source>
        <dbReference type="Google" id="ProtNLM"/>
    </source>
</evidence>
<accession>A0A371H172</accession>
<feature type="non-terminal residue" evidence="1">
    <location>
        <position position="1"/>
    </location>
</feature>
<keyword evidence="2" id="KW-1185">Reference proteome</keyword>
<evidence type="ECO:0000313" key="1">
    <source>
        <dbReference type="EMBL" id="RDX96426.1"/>
    </source>
</evidence>
<comment type="caution">
    <text evidence="1">The sequence shown here is derived from an EMBL/GenBank/DDBJ whole genome shotgun (WGS) entry which is preliminary data.</text>
</comment>
<proteinExistence type="predicted"/>
<organism evidence="1 2">
    <name type="scientific">Mucuna pruriens</name>
    <name type="common">Velvet bean</name>
    <name type="synonym">Dolichos pruriens</name>
    <dbReference type="NCBI Taxonomy" id="157652"/>
    <lineage>
        <taxon>Eukaryota</taxon>
        <taxon>Viridiplantae</taxon>
        <taxon>Streptophyta</taxon>
        <taxon>Embryophyta</taxon>
        <taxon>Tracheophyta</taxon>
        <taxon>Spermatophyta</taxon>
        <taxon>Magnoliopsida</taxon>
        <taxon>eudicotyledons</taxon>
        <taxon>Gunneridae</taxon>
        <taxon>Pentapetalae</taxon>
        <taxon>rosids</taxon>
        <taxon>fabids</taxon>
        <taxon>Fabales</taxon>
        <taxon>Fabaceae</taxon>
        <taxon>Papilionoideae</taxon>
        <taxon>50 kb inversion clade</taxon>
        <taxon>NPAAA clade</taxon>
        <taxon>indigoferoid/millettioid clade</taxon>
        <taxon>Phaseoleae</taxon>
        <taxon>Mucuna</taxon>
    </lineage>
</organism>
<dbReference type="AlphaFoldDB" id="A0A371H172"/>
<dbReference type="EMBL" id="QJKJ01003890">
    <property type="protein sequence ID" value="RDX96426.1"/>
    <property type="molecule type" value="Genomic_DNA"/>
</dbReference>
<protein>
    <recommendedName>
        <fullName evidence="3">Reverse transcriptase Ty1/copia-type domain-containing protein</fullName>
    </recommendedName>
</protein>
<sequence>MDVKNVFLHRNFKENIFVKLLFDMTTTPPLDVCKLKHSSNVLKQAPQAWFEKFYILPIETLNIDLEEIPPTPVAAVLLLTMLVRQSSMGLARYIG</sequence>
<evidence type="ECO:0000313" key="2">
    <source>
        <dbReference type="Proteomes" id="UP000257109"/>
    </source>
</evidence>
<dbReference type="Proteomes" id="UP000257109">
    <property type="component" value="Unassembled WGS sequence"/>
</dbReference>
<gene>
    <name evidence="1" type="ORF">CR513_20917</name>
</gene>
<name>A0A371H172_MUCPR</name>
<reference evidence="1" key="1">
    <citation type="submission" date="2018-05" db="EMBL/GenBank/DDBJ databases">
        <title>Draft genome of Mucuna pruriens seed.</title>
        <authorList>
            <person name="Nnadi N.E."/>
            <person name="Vos R."/>
            <person name="Hasami M.H."/>
            <person name="Devisetty U.K."/>
            <person name="Aguiy J.C."/>
        </authorList>
    </citation>
    <scope>NUCLEOTIDE SEQUENCE [LARGE SCALE GENOMIC DNA]</scope>
    <source>
        <strain evidence="1">JCA_2017</strain>
    </source>
</reference>